<gene>
    <name evidence="2" type="ORF">EGH23_20385</name>
</gene>
<name>A0AAW4PHD6_9EURY</name>
<evidence type="ECO:0000313" key="3">
    <source>
        <dbReference type="Proteomes" id="UP001430455"/>
    </source>
</evidence>
<sequence length="216" mass="23185">MQRRKFMIGMGSLAAGGAAAMGTGAFSGVVSKRTASVEIAHDKNAYLGLHEIPSSPNESYVDYEGGHLRIRMDPSNPNKTGNGDPSAPNNGEGVNSDSYTWFNKLFKICNQGKQDVKVFLYKKGDNADHVVFYNGYRSGPCHGTKIETGTCQPIGMLTCTKGLEEDDSLLENLYIVALGTEENQVSTMDASAASSEMGVPSGTMANDEYVSDITFE</sequence>
<proteinExistence type="predicted"/>
<evidence type="ECO:0000256" key="1">
    <source>
        <dbReference type="SAM" id="MobiDB-lite"/>
    </source>
</evidence>
<dbReference type="AlphaFoldDB" id="A0AAW4PHD6"/>
<comment type="caution">
    <text evidence="2">The sequence shown here is derived from an EMBL/GenBank/DDBJ whole genome shotgun (WGS) entry which is preliminary data.</text>
</comment>
<accession>A0AAW4PHD6</accession>
<keyword evidence="3" id="KW-1185">Reference proteome</keyword>
<dbReference type="RefSeq" id="WP_220581829.1">
    <property type="nucleotide sequence ID" value="NZ_RKLT01000016.1"/>
</dbReference>
<evidence type="ECO:0000313" key="2">
    <source>
        <dbReference type="EMBL" id="MBX0297239.1"/>
    </source>
</evidence>
<organism evidence="2 3">
    <name type="scientific">Haloarcula nitratireducens</name>
    <dbReference type="NCBI Taxonomy" id="2487749"/>
    <lineage>
        <taxon>Archaea</taxon>
        <taxon>Methanobacteriati</taxon>
        <taxon>Methanobacteriota</taxon>
        <taxon>Stenosarchaea group</taxon>
        <taxon>Halobacteria</taxon>
        <taxon>Halobacteriales</taxon>
        <taxon>Haloarculaceae</taxon>
        <taxon>Haloarcula</taxon>
    </lineage>
</organism>
<protein>
    <recommendedName>
        <fullName evidence="4">Tat pathway signal sequence domain protein</fullName>
    </recommendedName>
</protein>
<dbReference type="Proteomes" id="UP001430455">
    <property type="component" value="Unassembled WGS sequence"/>
</dbReference>
<dbReference type="EMBL" id="RKLT01000016">
    <property type="protein sequence ID" value="MBX0297239.1"/>
    <property type="molecule type" value="Genomic_DNA"/>
</dbReference>
<evidence type="ECO:0008006" key="4">
    <source>
        <dbReference type="Google" id="ProtNLM"/>
    </source>
</evidence>
<feature type="region of interest" description="Disordered" evidence="1">
    <location>
        <begin position="68"/>
        <end position="93"/>
    </location>
</feature>
<reference evidence="2 3" key="1">
    <citation type="submission" date="2021-06" db="EMBL/GenBank/DDBJ databases">
        <title>Halomicroarcula sp. a new haloarchaeum isolated from saline soil.</title>
        <authorList>
            <person name="Duran-Viseras A."/>
            <person name="Sanchez-Porro C."/>
            <person name="Ventosa A."/>
        </authorList>
    </citation>
    <scope>NUCLEOTIDE SEQUENCE [LARGE SCALE GENOMIC DNA]</scope>
    <source>
        <strain evidence="2 3">F27</strain>
    </source>
</reference>
<feature type="compositionally biased region" description="Polar residues" evidence="1">
    <location>
        <begin position="75"/>
        <end position="93"/>
    </location>
</feature>